<organism evidence="5 6">
    <name type="scientific">Alectoria fallacina</name>
    <dbReference type="NCBI Taxonomy" id="1903189"/>
    <lineage>
        <taxon>Eukaryota</taxon>
        <taxon>Fungi</taxon>
        <taxon>Dikarya</taxon>
        <taxon>Ascomycota</taxon>
        <taxon>Pezizomycotina</taxon>
        <taxon>Lecanoromycetes</taxon>
        <taxon>OSLEUM clade</taxon>
        <taxon>Lecanoromycetidae</taxon>
        <taxon>Lecanorales</taxon>
        <taxon>Lecanorineae</taxon>
        <taxon>Parmeliaceae</taxon>
        <taxon>Alectoria</taxon>
    </lineage>
</organism>
<dbReference type="InterPro" id="IPR056884">
    <property type="entry name" value="NPHP3-like_N"/>
</dbReference>
<accession>A0A8H3PEA6</accession>
<dbReference type="GO" id="GO:0005739">
    <property type="term" value="C:mitochondrion"/>
    <property type="evidence" value="ECO:0007669"/>
    <property type="project" value="TreeGrafter"/>
</dbReference>
<dbReference type="GO" id="GO:0030976">
    <property type="term" value="F:thiamine pyrophosphate binding"/>
    <property type="evidence" value="ECO:0007669"/>
    <property type="project" value="InterPro"/>
</dbReference>
<protein>
    <submittedName>
        <fullName evidence="5">Acetolactate synthase, mitochondrial</fullName>
    </submittedName>
</protein>
<keyword evidence="6" id="KW-1185">Reference proteome</keyword>
<evidence type="ECO:0000259" key="3">
    <source>
        <dbReference type="Pfam" id="PF02776"/>
    </source>
</evidence>
<dbReference type="Pfam" id="PF24883">
    <property type="entry name" value="NPHP3_N"/>
    <property type="match status" value="1"/>
</dbReference>
<evidence type="ECO:0000259" key="4">
    <source>
        <dbReference type="Pfam" id="PF24883"/>
    </source>
</evidence>
<feature type="domain" description="Thiamine pyrophosphate enzyme N-terminal TPP-binding" evidence="3">
    <location>
        <begin position="450"/>
        <end position="561"/>
    </location>
</feature>
<evidence type="ECO:0000313" key="6">
    <source>
        <dbReference type="Proteomes" id="UP000664203"/>
    </source>
</evidence>
<keyword evidence="2" id="KW-0677">Repeat</keyword>
<dbReference type="GO" id="GO:0009099">
    <property type="term" value="P:L-valine biosynthetic process"/>
    <property type="evidence" value="ECO:0007669"/>
    <property type="project" value="TreeGrafter"/>
</dbReference>
<dbReference type="SUPFAM" id="SSF52518">
    <property type="entry name" value="Thiamin diphosphate-binding fold (THDP-binding)"/>
    <property type="match status" value="1"/>
</dbReference>
<dbReference type="GO" id="GO:0050660">
    <property type="term" value="F:flavin adenine dinucleotide binding"/>
    <property type="evidence" value="ECO:0007669"/>
    <property type="project" value="TreeGrafter"/>
</dbReference>
<name>A0A8H3PEA6_9LECA</name>
<comment type="similarity">
    <text evidence="1">Belongs to the TPP enzyme family.</text>
</comment>
<dbReference type="InterPro" id="IPR045229">
    <property type="entry name" value="TPP_enz"/>
</dbReference>
<proteinExistence type="inferred from homology"/>
<dbReference type="GO" id="GO:0009097">
    <property type="term" value="P:isoleucine biosynthetic process"/>
    <property type="evidence" value="ECO:0007669"/>
    <property type="project" value="TreeGrafter"/>
</dbReference>
<evidence type="ECO:0000313" key="5">
    <source>
        <dbReference type="EMBL" id="CAF9938540.1"/>
    </source>
</evidence>
<dbReference type="Gene3D" id="3.40.50.970">
    <property type="match status" value="1"/>
</dbReference>
<dbReference type="InterPro" id="IPR027417">
    <property type="entry name" value="P-loop_NTPase"/>
</dbReference>
<dbReference type="GO" id="GO:0003984">
    <property type="term" value="F:acetolactate synthase activity"/>
    <property type="evidence" value="ECO:0007669"/>
    <property type="project" value="TreeGrafter"/>
</dbReference>
<dbReference type="AlphaFoldDB" id="A0A8H3PEA6"/>
<dbReference type="Pfam" id="PF02776">
    <property type="entry name" value="TPP_enzyme_N"/>
    <property type="match status" value="1"/>
</dbReference>
<gene>
    <name evidence="5" type="primary">ILV2_3</name>
    <name evidence="5" type="ORF">ALECFALPRED_007722</name>
</gene>
<evidence type="ECO:0000256" key="1">
    <source>
        <dbReference type="ARBA" id="ARBA00007812"/>
    </source>
</evidence>
<dbReference type="GO" id="GO:0005948">
    <property type="term" value="C:acetolactate synthase complex"/>
    <property type="evidence" value="ECO:0007669"/>
    <property type="project" value="TreeGrafter"/>
</dbReference>
<dbReference type="CDD" id="cd07035">
    <property type="entry name" value="TPP_PYR_POX_like"/>
    <property type="match status" value="1"/>
</dbReference>
<dbReference type="PANTHER" id="PTHR18968:SF13">
    <property type="entry name" value="ACETOLACTATE SYNTHASE CATALYTIC SUBUNIT, MITOCHONDRIAL"/>
    <property type="match status" value="1"/>
</dbReference>
<dbReference type="PANTHER" id="PTHR18968">
    <property type="entry name" value="THIAMINE PYROPHOSPHATE ENZYMES"/>
    <property type="match status" value="1"/>
</dbReference>
<dbReference type="FunFam" id="3.40.50.970:FF:000007">
    <property type="entry name" value="Acetolactate synthase"/>
    <property type="match status" value="1"/>
</dbReference>
<evidence type="ECO:0000256" key="2">
    <source>
        <dbReference type="ARBA" id="ARBA00022737"/>
    </source>
</evidence>
<dbReference type="OrthoDB" id="16262at2759"/>
<dbReference type="InterPro" id="IPR029061">
    <property type="entry name" value="THDP-binding"/>
</dbReference>
<comment type="caution">
    <text evidence="5">The sequence shown here is derived from an EMBL/GenBank/DDBJ whole genome shotgun (WGS) entry which is preliminary data.</text>
</comment>
<dbReference type="InterPro" id="IPR012001">
    <property type="entry name" value="Thiamin_PyroP_enz_TPP-bd_dom"/>
</dbReference>
<reference evidence="5" key="1">
    <citation type="submission" date="2021-03" db="EMBL/GenBank/DDBJ databases">
        <authorList>
            <person name="Tagirdzhanova G."/>
        </authorList>
    </citation>
    <scope>NUCLEOTIDE SEQUENCE</scope>
</reference>
<dbReference type="EMBL" id="CAJPDR010000516">
    <property type="protein sequence ID" value="CAF9938540.1"/>
    <property type="molecule type" value="Genomic_DNA"/>
</dbReference>
<dbReference type="Proteomes" id="UP000664203">
    <property type="component" value="Unassembled WGS sequence"/>
</dbReference>
<dbReference type="Gene3D" id="3.40.50.300">
    <property type="entry name" value="P-loop containing nucleotide triphosphate hydrolases"/>
    <property type="match status" value="1"/>
</dbReference>
<sequence>MLQMYRSSNGLANEAVELKNIIRSLGRLSNDLVVGHLFEIQPSTDESDVEFEDILLIERKNASGNCRDEVDLMLMAKDCNQIADELSDAMNQLKVKGSGKKWQCYRLTLKGIWKPRKLTRLQENGAFHQLAGPLFGQNPHVQEIHSNSPIRSSLRFSHLSHSFQNKRAIDIYRKLKFRERETDCAQNLGEIGGYSRNAHNERTRWEGSGLDQEPAAESAVFEFERVDRDRRARMEAREEKIIDAHAQTFEWIFDPHVTLNGLPPKGNLLEWLTSGNDIFWIIGKAGSGKSTLMESLSPDKSSTLALQRWADEKDLITAAYYFWHAGTELQKSQEGLLQSLLHGILSQCPEIMPQVLSKRWEQCTRTHVMSYRWTRSELLTAFAELSLQTTLKRKFCFFIDRLDEYGGDHTEVVDLVRCFAQSKDIKHMSIKSTMEHLSKRDVKSFIGLSGGAIFHEMMLRHGVKHVFGYPGGAILPVFDAIYNSNNFDFILPRHEQGAGHMAEGYARASGKPGVVLVTSGPGATNIITPLQDALSDGTPLVVFCGQIPTTAIGSDAFQEADVVRRTSKEDQRGI</sequence>
<feature type="domain" description="Nephrocystin 3-like N-terminal" evidence="4">
    <location>
        <begin position="269"/>
        <end position="423"/>
    </location>
</feature>